<gene>
    <name evidence="1" type="ORF">MNOR_LOCUS29495</name>
</gene>
<sequence length="198" mass="22528">QKYEMGWNLDSILNLLQENFLQPLENDAINDISQTVHIRLLRLLIKGKYLQYLKGQDPPVQSIRLGLLQEPSAVWAAIVRSNWGEVEVRGCEIIPYTECIKAGILKAKQDESKNTLTLENIALCGAVWDHEKELLKAEDLPSMAPVWSYMTFTITQVTSKVKKILKNASTEVYRAPIYAQGDACDPFMWLHLPLEESL</sequence>
<evidence type="ECO:0000313" key="1">
    <source>
        <dbReference type="EMBL" id="CAL4144333.1"/>
    </source>
</evidence>
<dbReference type="EMBL" id="CAXKWB010034251">
    <property type="protein sequence ID" value="CAL4144333.1"/>
    <property type="molecule type" value="Genomic_DNA"/>
</dbReference>
<proteinExistence type="predicted"/>
<feature type="non-terminal residue" evidence="1">
    <location>
        <position position="1"/>
    </location>
</feature>
<protein>
    <submittedName>
        <fullName evidence="1">Uncharacterized protein</fullName>
    </submittedName>
</protein>
<keyword evidence="2" id="KW-1185">Reference proteome</keyword>
<organism evidence="1 2">
    <name type="scientific">Meganyctiphanes norvegica</name>
    <name type="common">Northern krill</name>
    <name type="synonym">Thysanopoda norvegica</name>
    <dbReference type="NCBI Taxonomy" id="48144"/>
    <lineage>
        <taxon>Eukaryota</taxon>
        <taxon>Metazoa</taxon>
        <taxon>Ecdysozoa</taxon>
        <taxon>Arthropoda</taxon>
        <taxon>Crustacea</taxon>
        <taxon>Multicrustacea</taxon>
        <taxon>Malacostraca</taxon>
        <taxon>Eumalacostraca</taxon>
        <taxon>Eucarida</taxon>
        <taxon>Euphausiacea</taxon>
        <taxon>Euphausiidae</taxon>
        <taxon>Meganyctiphanes</taxon>
    </lineage>
</organism>
<comment type="caution">
    <text evidence="1">The sequence shown here is derived from an EMBL/GenBank/DDBJ whole genome shotgun (WGS) entry which is preliminary data.</text>
</comment>
<name>A0AAV2RUB3_MEGNR</name>
<dbReference type="Proteomes" id="UP001497623">
    <property type="component" value="Unassembled WGS sequence"/>
</dbReference>
<evidence type="ECO:0000313" key="2">
    <source>
        <dbReference type="Proteomes" id="UP001497623"/>
    </source>
</evidence>
<dbReference type="AlphaFoldDB" id="A0AAV2RUB3"/>
<reference evidence="1 2" key="1">
    <citation type="submission" date="2024-05" db="EMBL/GenBank/DDBJ databases">
        <authorList>
            <person name="Wallberg A."/>
        </authorList>
    </citation>
    <scope>NUCLEOTIDE SEQUENCE [LARGE SCALE GENOMIC DNA]</scope>
</reference>
<feature type="non-terminal residue" evidence="1">
    <location>
        <position position="198"/>
    </location>
</feature>
<accession>A0AAV2RUB3</accession>